<evidence type="ECO:0000313" key="4">
    <source>
        <dbReference type="Proteomes" id="UP000290759"/>
    </source>
</evidence>
<dbReference type="Proteomes" id="UP000290759">
    <property type="component" value="Unassembled WGS sequence"/>
</dbReference>
<dbReference type="CDD" id="cd03801">
    <property type="entry name" value="GT4_PimA-like"/>
    <property type="match status" value="1"/>
</dbReference>
<evidence type="ECO:0000313" key="3">
    <source>
        <dbReference type="EMBL" id="RYC30743.1"/>
    </source>
</evidence>
<dbReference type="Pfam" id="PF13439">
    <property type="entry name" value="Glyco_transf_4"/>
    <property type="match status" value="1"/>
</dbReference>
<dbReference type="SUPFAM" id="SSF53756">
    <property type="entry name" value="UDP-Glycosyltransferase/glycogen phosphorylase"/>
    <property type="match status" value="1"/>
</dbReference>
<dbReference type="GO" id="GO:0009250">
    <property type="term" value="P:glucan biosynthetic process"/>
    <property type="evidence" value="ECO:0007669"/>
    <property type="project" value="InterPro"/>
</dbReference>
<dbReference type="Gene3D" id="3.40.50.2000">
    <property type="entry name" value="Glycogen Phosphorylase B"/>
    <property type="match status" value="2"/>
</dbReference>
<comment type="caution">
    <text evidence="3">The sequence shown here is derived from an EMBL/GenBank/DDBJ whole genome shotgun (WGS) entry which is preliminary data.</text>
</comment>
<dbReference type="PANTHER" id="PTHR12526">
    <property type="entry name" value="GLYCOSYLTRANSFERASE"/>
    <property type="match status" value="1"/>
</dbReference>
<reference evidence="3 4" key="2">
    <citation type="submission" date="2019-02" db="EMBL/GenBank/DDBJ databases">
        <title>'Lichenibacterium ramalinii' gen. nov. sp. nov., 'Lichenibacterium minor' gen. nov. sp. nov.</title>
        <authorList>
            <person name="Pankratov T."/>
        </authorList>
    </citation>
    <scope>NUCLEOTIDE SEQUENCE [LARGE SCALE GENOMIC DNA]</scope>
    <source>
        <strain evidence="3 4">RmlP026</strain>
    </source>
</reference>
<accession>A0A4Q2U2M6</accession>
<sequence length="412" mass="44773">MPAPKKVAFLSKEYPPYVYGGAGVHVEYLAAALAKTVDVEMRCFGDQSSTDGRLTVRGYPQWDETKRGTDPRFVGAVDAFARSLAMAKDTLDADLVHCHTWYTDMGGVIAANLWGIPNVLTIHSLEPLRPWKVEQLGNGYHLSAWMERTAIEEADGIVAVSRETKADVLRLFDVDPERVHVIHNGIDLDEYRSVAGTDVLTRCGIDPSRPFLLFVGRITRQKGIIHLVNAIPEIDPSLQIVLCAGAPDTPEIAREMADGVEKAAAERPGVIWVREMLPRADIIQLYSHAAVFCCPSVYEPFGIINLEAMACNTAVVATSVGGIPEVVVPEETGLLVDPGLAPGTFDPADPAGFASDLAAAVNRLAADPALRERFGAAGRKRVEAHFSWDAIAEQTLEMYGKVLERHAARAKP</sequence>
<name>A0A4Q2U2M6_9HYPH</name>
<dbReference type="InterPro" id="IPR028098">
    <property type="entry name" value="Glyco_trans_4-like_N"/>
</dbReference>
<organism evidence="3 4">
    <name type="scientific">Lichenibacterium minor</name>
    <dbReference type="NCBI Taxonomy" id="2316528"/>
    <lineage>
        <taxon>Bacteria</taxon>
        <taxon>Pseudomonadati</taxon>
        <taxon>Pseudomonadota</taxon>
        <taxon>Alphaproteobacteria</taxon>
        <taxon>Hyphomicrobiales</taxon>
        <taxon>Lichenihabitantaceae</taxon>
        <taxon>Lichenibacterium</taxon>
    </lineage>
</organism>
<dbReference type="GO" id="GO:0016757">
    <property type="term" value="F:glycosyltransferase activity"/>
    <property type="evidence" value="ECO:0007669"/>
    <property type="project" value="InterPro"/>
</dbReference>
<proteinExistence type="predicted"/>
<feature type="domain" description="Glycosyl transferase family 1" evidence="1">
    <location>
        <begin position="205"/>
        <end position="381"/>
    </location>
</feature>
<keyword evidence="4" id="KW-1185">Reference proteome</keyword>
<dbReference type="PANTHER" id="PTHR12526:SF590">
    <property type="entry name" value="ALPHA-MALTOSE-1-PHOSPHATE SYNTHASE"/>
    <property type="match status" value="1"/>
</dbReference>
<gene>
    <name evidence="3" type="primary">glgA</name>
    <name evidence="3" type="ORF">D3273_17170</name>
</gene>
<dbReference type="EMBL" id="QYBB01000021">
    <property type="protein sequence ID" value="RYC30743.1"/>
    <property type="molecule type" value="Genomic_DNA"/>
</dbReference>
<dbReference type="NCBIfam" id="TIGR02149">
    <property type="entry name" value="glgA_Coryne"/>
    <property type="match status" value="1"/>
</dbReference>
<reference evidence="3 4" key="1">
    <citation type="submission" date="2018-12" db="EMBL/GenBank/DDBJ databases">
        <authorList>
            <person name="Grouzdev D.S."/>
            <person name="Krutkina M.S."/>
        </authorList>
    </citation>
    <scope>NUCLEOTIDE SEQUENCE [LARGE SCALE GENOMIC DNA]</scope>
    <source>
        <strain evidence="3 4">RmlP026</strain>
    </source>
</reference>
<feature type="domain" description="Glycosyltransferase subfamily 4-like N-terminal" evidence="2">
    <location>
        <begin position="19"/>
        <end position="189"/>
    </location>
</feature>
<dbReference type="OrthoDB" id="9790710at2"/>
<evidence type="ECO:0000259" key="2">
    <source>
        <dbReference type="Pfam" id="PF13439"/>
    </source>
</evidence>
<evidence type="ECO:0000259" key="1">
    <source>
        <dbReference type="Pfam" id="PF00534"/>
    </source>
</evidence>
<dbReference type="AlphaFoldDB" id="A0A4Q2U2M6"/>
<dbReference type="InterPro" id="IPR011875">
    <property type="entry name" value="M1P_synthase"/>
</dbReference>
<protein>
    <submittedName>
        <fullName evidence="3">Glycogen synthase</fullName>
    </submittedName>
</protein>
<dbReference type="RefSeq" id="WP_129228119.1">
    <property type="nucleotide sequence ID" value="NZ_QYBB01000021.1"/>
</dbReference>
<dbReference type="Pfam" id="PF00534">
    <property type="entry name" value="Glycos_transf_1"/>
    <property type="match status" value="1"/>
</dbReference>
<dbReference type="InterPro" id="IPR001296">
    <property type="entry name" value="Glyco_trans_1"/>
</dbReference>